<organism evidence="2 3">
    <name type="scientific">Aspergillus taichungensis</name>
    <dbReference type="NCBI Taxonomy" id="482145"/>
    <lineage>
        <taxon>Eukaryota</taxon>
        <taxon>Fungi</taxon>
        <taxon>Dikarya</taxon>
        <taxon>Ascomycota</taxon>
        <taxon>Pezizomycotina</taxon>
        <taxon>Eurotiomycetes</taxon>
        <taxon>Eurotiomycetidae</taxon>
        <taxon>Eurotiales</taxon>
        <taxon>Aspergillaceae</taxon>
        <taxon>Aspergillus</taxon>
        <taxon>Aspergillus subgen. Circumdati</taxon>
    </lineage>
</organism>
<feature type="signal peptide" evidence="1">
    <location>
        <begin position="1"/>
        <end position="20"/>
    </location>
</feature>
<evidence type="ECO:0000256" key="1">
    <source>
        <dbReference type="SAM" id="SignalP"/>
    </source>
</evidence>
<gene>
    <name evidence="2" type="ORF">BDW42DRAFT_179448</name>
</gene>
<accession>A0A2J5HGK0</accession>
<feature type="chain" id="PRO_5014357173" evidence="1">
    <location>
        <begin position="21"/>
        <end position="71"/>
    </location>
</feature>
<evidence type="ECO:0000313" key="2">
    <source>
        <dbReference type="EMBL" id="PLN76080.1"/>
    </source>
</evidence>
<sequence>MAYRLSAKLVVSTCWSIVSSCVIYYEKYTPYIIVNNLDGGSRMLLLLPDLGGSTITFDIISSCERNLVIII</sequence>
<dbReference type="AlphaFoldDB" id="A0A2J5HGK0"/>
<dbReference type="PROSITE" id="PS51257">
    <property type="entry name" value="PROKAR_LIPOPROTEIN"/>
    <property type="match status" value="1"/>
</dbReference>
<proteinExistence type="predicted"/>
<name>A0A2J5HGK0_9EURO</name>
<keyword evidence="3" id="KW-1185">Reference proteome</keyword>
<keyword evidence="1" id="KW-0732">Signal</keyword>
<dbReference type="Proteomes" id="UP000235023">
    <property type="component" value="Unassembled WGS sequence"/>
</dbReference>
<dbReference type="EMBL" id="KZ559628">
    <property type="protein sequence ID" value="PLN76080.1"/>
    <property type="molecule type" value="Genomic_DNA"/>
</dbReference>
<evidence type="ECO:0000313" key="3">
    <source>
        <dbReference type="Proteomes" id="UP000235023"/>
    </source>
</evidence>
<reference evidence="3" key="1">
    <citation type="submission" date="2017-12" db="EMBL/GenBank/DDBJ databases">
        <authorList>
            <consortium name="DOE Joint Genome Institute"/>
            <person name="Mondo S.J."/>
            <person name="Kjaerbolling I."/>
            <person name="Vesth T.C."/>
            <person name="Frisvad J.C."/>
            <person name="Nybo J.L."/>
            <person name="Theobald S."/>
            <person name="Kuo A."/>
            <person name="Bowyer P."/>
            <person name="Matsuda Y."/>
            <person name="Lyhne E.K."/>
            <person name="Kogle M.E."/>
            <person name="Clum A."/>
            <person name="Lipzen A."/>
            <person name="Salamov A."/>
            <person name="Ngan C.Y."/>
            <person name="Daum C."/>
            <person name="Chiniquy J."/>
            <person name="Barry K."/>
            <person name="LaButti K."/>
            <person name="Haridas S."/>
            <person name="Simmons B.A."/>
            <person name="Magnuson J.K."/>
            <person name="Mortensen U.H."/>
            <person name="Larsen T.O."/>
            <person name="Grigoriev I.V."/>
            <person name="Baker S.E."/>
            <person name="Andersen M.R."/>
            <person name="Nordberg H.P."/>
            <person name="Cantor M.N."/>
            <person name="Hua S.X."/>
        </authorList>
    </citation>
    <scope>NUCLEOTIDE SEQUENCE [LARGE SCALE GENOMIC DNA]</scope>
    <source>
        <strain evidence="3">IBT 19404</strain>
    </source>
</reference>
<protein>
    <submittedName>
        <fullName evidence="2">Uncharacterized protein</fullName>
    </submittedName>
</protein>